<proteinExistence type="predicted"/>
<dbReference type="RefSeq" id="WP_222578980.1">
    <property type="nucleotide sequence ID" value="NZ_JAHVHU010000005.1"/>
</dbReference>
<evidence type="ECO:0000313" key="1">
    <source>
        <dbReference type="EMBL" id="MBY5957458.1"/>
    </source>
</evidence>
<reference evidence="1" key="1">
    <citation type="submission" date="2021-06" db="EMBL/GenBank/DDBJ databases">
        <title>44 bacteria genomes isolated from Dapeng, Shenzhen.</title>
        <authorList>
            <person name="Zheng W."/>
            <person name="Yu S."/>
            <person name="Huang Y."/>
        </authorList>
    </citation>
    <scope>NUCLEOTIDE SEQUENCE</scope>
    <source>
        <strain evidence="1">DP5N28-2</strain>
    </source>
</reference>
<dbReference type="EMBL" id="JAHVHU010000005">
    <property type="protein sequence ID" value="MBY5957458.1"/>
    <property type="molecule type" value="Genomic_DNA"/>
</dbReference>
<sequence length="64" mass="7219">MQLSKKLSEVKCDGSTLYWDDGLEFEDYDGQIKDGPLDMAPEVLFKFTKKGKTNKICPAKTTKS</sequence>
<protein>
    <submittedName>
        <fullName evidence="1">Uncharacterized protein</fullName>
    </submittedName>
</protein>
<dbReference type="AlphaFoldDB" id="A0A953HMW2"/>
<organism evidence="1 2">
    <name type="scientific">Membranihabitans marinus</name>
    <dbReference type="NCBI Taxonomy" id="1227546"/>
    <lineage>
        <taxon>Bacteria</taxon>
        <taxon>Pseudomonadati</taxon>
        <taxon>Bacteroidota</taxon>
        <taxon>Saprospiria</taxon>
        <taxon>Saprospirales</taxon>
        <taxon>Saprospiraceae</taxon>
        <taxon>Membranihabitans</taxon>
    </lineage>
</organism>
<dbReference type="Proteomes" id="UP000753961">
    <property type="component" value="Unassembled WGS sequence"/>
</dbReference>
<keyword evidence="2" id="KW-1185">Reference proteome</keyword>
<gene>
    <name evidence="1" type="ORF">KUV50_04875</name>
</gene>
<name>A0A953HMW2_9BACT</name>
<comment type="caution">
    <text evidence="1">The sequence shown here is derived from an EMBL/GenBank/DDBJ whole genome shotgun (WGS) entry which is preliminary data.</text>
</comment>
<evidence type="ECO:0000313" key="2">
    <source>
        <dbReference type="Proteomes" id="UP000753961"/>
    </source>
</evidence>
<accession>A0A953HMW2</accession>